<dbReference type="EMBL" id="QNGE01002454">
    <property type="protein sequence ID" value="KAA3675558.1"/>
    <property type="molecule type" value="Genomic_DNA"/>
</dbReference>
<reference evidence="3 4" key="1">
    <citation type="journal article" date="2019" name="Gigascience">
        <title>Whole-genome sequence of the oriental lung fluke Paragonimus westermani.</title>
        <authorList>
            <person name="Oey H."/>
            <person name="Zakrzewski M."/>
            <person name="Narain K."/>
            <person name="Devi K.R."/>
            <person name="Agatsuma T."/>
            <person name="Nawaratna S."/>
            <person name="Gobert G.N."/>
            <person name="Jones M.K."/>
            <person name="Ragan M.A."/>
            <person name="McManus D.P."/>
            <person name="Krause L."/>
        </authorList>
    </citation>
    <scope>NUCLEOTIDE SEQUENCE [LARGE SCALE GENOMIC DNA]</scope>
    <source>
        <strain evidence="3 4">IND2009</strain>
    </source>
</reference>
<keyword evidence="1" id="KW-1133">Transmembrane helix</keyword>
<dbReference type="PANTHER" id="PTHR43319:SF3">
    <property type="entry name" value="BETA-LACTAMASE-RELATED DOMAIN-CONTAINING PROTEIN"/>
    <property type="match status" value="1"/>
</dbReference>
<keyword evidence="4" id="KW-1185">Reference proteome</keyword>
<gene>
    <name evidence="3" type="ORF">DEA37_0001560</name>
</gene>
<dbReference type="InterPro" id="IPR001466">
    <property type="entry name" value="Beta-lactam-related"/>
</dbReference>
<evidence type="ECO:0000313" key="4">
    <source>
        <dbReference type="Proteomes" id="UP000324629"/>
    </source>
</evidence>
<evidence type="ECO:0000259" key="2">
    <source>
        <dbReference type="Pfam" id="PF00144"/>
    </source>
</evidence>
<proteinExistence type="predicted"/>
<dbReference type="Proteomes" id="UP000324629">
    <property type="component" value="Unassembled WGS sequence"/>
</dbReference>
<dbReference type="InterPro" id="IPR012338">
    <property type="entry name" value="Beta-lactam/transpept-like"/>
</dbReference>
<dbReference type="PANTHER" id="PTHR43319">
    <property type="entry name" value="BETA-LACTAMASE-RELATED"/>
    <property type="match status" value="1"/>
</dbReference>
<dbReference type="InterPro" id="IPR052907">
    <property type="entry name" value="Beta-lactamase/esterase"/>
</dbReference>
<evidence type="ECO:0000256" key="1">
    <source>
        <dbReference type="SAM" id="Phobius"/>
    </source>
</evidence>
<feature type="domain" description="Beta-lactamase-related" evidence="2">
    <location>
        <begin position="80"/>
        <end position="454"/>
    </location>
</feature>
<keyword evidence="1" id="KW-0472">Membrane</keyword>
<dbReference type="AlphaFoldDB" id="A0A5J4NJQ4"/>
<dbReference type="Gene3D" id="3.40.710.10">
    <property type="entry name" value="DD-peptidase/beta-lactamase superfamily"/>
    <property type="match status" value="1"/>
</dbReference>
<dbReference type="SUPFAM" id="SSF56601">
    <property type="entry name" value="beta-lactamase/transpeptidase-like"/>
    <property type="match status" value="1"/>
</dbReference>
<dbReference type="Pfam" id="PF00144">
    <property type="entry name" value="Beta-lactamase"/>
    <property type="match status" value="1"/>
</dbReference>
<evidence type="ECO:0000313" key="3">
    <source>
        <dbReference type="EMBL" id="KAA3675558.1"/>
    </source>
</evidence>
<keyword evidence="1" id="KW-0812">Transmembrane</keyword>
<accession>A0A5J4NJQ4</accession>
<feature type="transmembrane region" description="Helical" evidence="1">
    <location>
        <begin position="31"/>
        <end position="51"/>
    </location>
</feature>
<comment type="caution">
    <text evidence="3">The sequence shown here is derived from an EMBL/GenBank/DDBJ whole genome shotgun (WGS) entry which is preliminary data.</text>
</comment>
<organism evidence="3 4">
    <name type="scientific">Paragonimus westermani</name>
    <dbReference type="NCBI Taxonomy" id="34504"/>
    <lineage>
        <taxon>Eukaryota</taxon>
        <taxon>Metazoa</taxon>
        <taxon>Spiralia</taxon>
        <taxon>Lophotrochozoa</taxon>
        <taxon>Platyhelminthes</taxon>
        <taxon>Trematoda</taxon>
        <taxon>Digenea</taxon>
        <taxon>Plagiorchiida</taxon>
        <taxon>Troglotremata</taxon>
        <taxon>Troglotrematidae</taxon>
        <taxon>Paragonimus</taxon>
    </lineage>
</organism>
<protein>
    <recommendedName>
        <fullName evidence="2">Beta-lactamase-related domain-containing protein</fullName>
    </recommendedName>
</protein>
<name>A0A5J4NJQ4_9TREM</name>
<sequence>MGATNIAVLQERSVPSDCRDTRESMGPIKSAVLLGVVFVLANYLYSLYTALPPVMGGASSFEFRPVVHTYKKFIQSGSDMGSSFAVIHGDKLVVNVFGGYTDTRFRLPWTLETVTQAFTLSLISIPLTFGVLSERSLINLSDPLTKYLPFFPTSNVTISDLLAHQSGFPYFIDSVSLVSWHDNPKAVLVNITHQVPPTKPSRVTRFRSPFSLLTEMQIMHLHSLALLADGIVRQVDPRQRTLGHFFMEEIAWPLGIDILIGIPRSQLYRAARTYHAGWSKAVAALMRFDLHYLWTNLWTNPWMPYGGNRERAFSLFSDYELRFNWHPDLLEIPLASSHMFTNAHSLARLLQLVLLNPNTTIDDSRPPFTEAGKPHKILYSKGTLDWMLAVQDTAPAMDAVLKRPITLTTSGLMVDKSPEGNSIYGMWDDLLGQVVFVDPKRRLVFAYTTNHAHGCSLLHDPVLSQLLTAVYSCLPQDDHPV</sequence>